<dbReference type="PANTHER" id="PTHR43329">
    <property type="entry name" value="EPOXIDE HYDROLASE"/>
    <property type="match status" value="1"/>
</dbReference>
<feature type="domain" description="AB hydrolase-1" evidence="2">
    <location>
        <begin position="47"/>
        <end position="291"/>
    </location>
</feature>
<organism evidence="3 4">
    <name type="scientific">Actinacidiphila cocklensis</name>
    <dbReference type="NCBI Taxonomy" id="887465"/>
    <lineage>
        <taxon>Bacteria</taxon>
        <taxon>Bacillati</taxon>
        <taxon>Actinomycetota</taxon>
        <taxon>Actinomycetes</taxon>
        <taxon>Kitasatosporales</taxon>
        <taxon>Streptomycetaceae</taxon>
        <taxon>Actinacidiphila</taxon>
    </lineage>
</organism>
<dbReference type="GO" id="GO:0016787">
    <property type="term" value="F:hydrolase activity"/>
    <property type="evidence" value="ECO:0007669"/>
    <property type="project" value="UniProtKB-KW"/>
</dbReference>
<gene>
    <name evidence="3" type="ORF">SCOCK_120064</name>
</gene>
<name>A0A9W4DKM5_9ACTN</name>
<protein>
    <submittedName>
        <fullName evidence="3">AB hydrolase-1 domain-containing protein</fullName>
    </submittedName>
</protein>
<accession>A0A9W4DKM5</accession>
<keyword evidence="1 3" id="KW-0378">Hydrolase</keyword>
<dbReference type="PRINTS" id="PR00111">
    <property type="entry name" value="ABHYDROLASE"/>
</dbReference>
<sequence length="306" mass="34191">MSSALDESPLMPDVAGMPGIRHRRVDIGGGVALHVAEAGREDAPGGTVVLVHGFPQHWYAWRRVIPQLAADHRVLCLDLRGFGWSDTPDKGYDTDTRVSDVLAVMDALGVAKARLIAHEFGAWTAFMLCLRAPERVTHLLAVNAVHPWPLHRRAIPQAWRYWYTSPLETPLLGRFVLRNVPSLTRYLLRKGVIDPAARDAAAMAEFTRSTAEPRRARAGEAMHRAYAVRDIRRLVFGRYKKLRLSTPAHILAGEKDFVLPPAVMPGYERHADDLTVEVVPGCGHFLHEERPEVVLRAAYELFAREG</sequence>
<keyword evidence="4" id="KW-1185">Reference proteome</keyword>
<dbReference type="RefSeq" id="WP_251485077.1">
    <property type="nucleotide sequence ID" value="NZ_CAJSLV010000024.1"/>
</dbReference>
<dbReference type="EMBL" id="CAJSLV010000024">
    <property type="protein sequence ID" value="CAG6391428.1"/>
    <property type="molecule type" value="Genomic_DNA"/>
</dbReference>
<dbReference type="Proteomes" id="UP001152519">
    <property type="component" value="Unassembled WGS sequence"/>
</dbReference>
<dbReference type="InterPro" id="IPR000639">
    <property type="entry name" value="Epox_hydrolase-like"/>
</dbReference>
<evidence type="ECO:0000313" key="3">
    <source>
        <dbReference type="EMBL" id="CAG6391428.1"/>
    </source>
</evidence>
<dbReference type="InterPro" id="IPR000073">
    <property type="entry name" value="AB_hydrolase_1"/>
</dbReference>
<evidence type="ECO:0000313" key="4">
    <source>
        <dbReference type="Proteomes" id="UP001152519"/>
    </source>
</evidence>
<comment type="caution">
    <text evidence="3">The sequence shown here is derived from an EMBL/GenBank/DDBJ whole genome shotgun (WGS) entry which is preliminary data.</text>
</comment>
<dbReference type="Gene3D" id="3.40.50.1820">
    <property type="entry name" value="alpha/beta hydrolase"/>
    <property type="match status" value="1"/>
</dbReference>
<dbReference type="InterPro" id="IPR029058">
    <property type="entry name" value="AB_hydrolase_fold"/>
</dbReference>
<evidence type="ECO:0000259" key="2">
    <source>
        <dbReference type="Pfam" id="PF00561"/>
    </source>
</evidence>
<dbReference type="Pfam" id="PF00561">
    <property type="entry name" value="Abhydrolase_1"/>
    <property type="match status" value="1"/>
</dbReference>
<proteinExistence type="predicted"/>
<dbReference type="AlphaFoldDB" id="A0A9W4DKM5"/>
<dbReference type="PRINTS" id="PR00412">
    <property type="entry name" value="EPOXHYDRLASE"/>
</dbReference>
<dbReference type="SUPFAM" id="SSF53474">
    <property type="entry name" value="alpha/beta-Hydrolases"/>
    <property type="match status" value="1"/>
</dbReference>
<reference evidence="3" key="1">
    <citation type="submission" date="2021-05" db="EMBL/GenBank/DDBJ databases">
        <authorList>
            <person name="Arsene-Ploetze F."/>
        </authorList>
    </citation>
    <scope>NUCLEOTIDE SEQUENCE</scope>
    <source>
        <strain evidence="3">DSM 42138</strain>
    </source>
</reference>
<evidence type="ECO:0000256" key="1">
    <source>
        <dbReference type="ARBA" id="ARBA00022801"/>
    </source>
</evidence>